<feature type="region of interest" description="Disordered" evidence="1">
    <location>
        <begin position="17"/>
        <end position="36"/>
    </location>
</feature>
<organism evidence="2 3">
    <name type="scientific">Ogataea polymorpha</name>
    <dbReference type="NCBI Taxonomy" id="460523"/>
    <lineage>
        <taxon>Eukaryota</taxon>
        <taxon>Fungi</taxon>
        <taxon>Dikarya</taxon>
        <taxon>Ascomycota</taxon>
        <taxon>Saccharomycotina</taxon>
        <taxon>Pichiomycetes</taxon>
        <taxon>Pichiales</taxon>
        <taxon>Pichiaceae</taxon>
        <taxon>Ogataea</taxon>
    </lineage>
</organism>
<keyword evidence="3" id="KW-1185">Reference proteome</keyword>
<sequence length="79" mass="8398">MESASELFLMASSHQVRTRLRSTTSAGPENESSAKAISAAASVELKTPSASLISDDVKTVLMVRFFSSSSRHTLSYTSG</sequence>
<dbReference type="AlphaFoldDB" id="A0A9P8NSJ7"/>
<evidence type="ECO:0000256" key="1">
    <source>
        <dbReference type="SAM" id="MobiDB-lite"/>
    </source>
</evidence>
<evidence type="ECO:0000313" key="3">
    <source>
        <dbReference type="Proteomes" id="UP000788993"/>
    </source>
</evidence>
<protein>
    <submittedName>
        <fullName evidence="2">Uncharacterized protein</fullName>
    </submittedName>
</protein>
<name>A0A9P8NSJ7_9ASCO</name>
<accession>A0A9P8NSJ7</accession>
<dbReference type="EMBL" id="JAEUBD010001571">
    <property type="protein sequence ID" value="KAH3658922.1"/>
    <property type="molecule type" value="Genomic_DNA"/>
</dbReference>
<dbReference type="Proteomes" id="UP000788993">
    <property type="component" value="Unassembled WGS sequence"/>
</dbReference>
<evidence type="ECO:0000313" key="2">
    <source>
        <dbReference type="EMBL" id="KAH3658922.1"/>
    </source>
</evidence>
<reference evidence="2" key="2">
    <citation type="submission" date="2021-01" db="EMBL/GenBank/DDBJ databases">
        <authorList>
            <person name="Schikora-Tamarit M.A."/>
        </authorList>
    </citation>
    <scope>NUCLEOTIDE SEQUENCE</scope>
    <source>
        <strain evidence="2">NCAIM Y.01608</strain>
    </source>
</reference>
<reference evidence="2" key="1">
    <citation type="journal article" date="2021" name="Open Biol.">
        <title>Shared evolutionary footprints suggest mitochondrial oxidative damage underlies multiple complex I losses in fungi.</title>
        <authorList>
            <person name="Schikora-Tamarit M.A."/>
            <person name="Marcet-Houben M."/>
            <person name="Nosek J."/>
            <person name="Gabaldon T."/>
        </authorList>
    </citation>
    <scope>NUCLEOTIDE SEQUENCE</scope>
    <source>
        <strain evidence="2">NCAIM Y.01608</strain>
    </source>
</reference>
<comment type="caution">
    <text evidence="2">The sequence shown here is derived from an EMBL/GenBank/DDBJ whole genome shotgun (WGS) entry which is preliminary data.</text>
</comment>
<proteinExistence type="predicted"/>
<gene>
    <name evidence="2" type="ORF">OGATHE_006648</name>
</gene>
<feature type="compositionally biased region" description="Polar residues" evidence="1">
    <location>
        <begin position="21"/>
        <end position="31"/>
    </location>
</feature>